<proteinExistence type="predicted"/>
<evidence type="ECO:0000313" key="3">
    <source>
        <dbReference type="Proteomes" id="UP000270924"/>
    </source>
</evidence>
<keyword evidence="1" id="KW-0472">Membrane</keyword>
<dbReference type="EMBL" id="UYWW01012820">
    <property type="protein sequence ID" value="VDM22395.1"/>
    <property type="molecule type" value="Genomic_DNA"/>
</dbReference>
<dbReference type="Proteomes" id="UP000270924">
    <property type="component" value="Unassembled WGS sequence"/>
</dbReference>
<protein>
    <submittedName>
        <fullName evidence="2">Uncharacterized protein</fullName>
    </submittedName>
</protein>
<sequence>MLSVTVAIGCGLLFLNICIGLGLYRQCNKKEETRKKLLQYQTCSVNYQLNITVMNYINNVAGQQEPLLSTTNKISVGSL</sequence>
<keyword evidence="1" id="KW-0812">Transmembrane</keyword>
<organism evidence="2 3">
    <name type="scientific">Wuchereria bancrofti</name>
    <dbReference type="NCBI Taxonomy" id="6293"/>
    <lineage>
        <taxon>Eukaryota</taxon>
        <taxon>Metazoa</taxon>
        <taxon>Ecdysozoa</taxon>
        <taxon>Nematoda</taxon>
        <taxon>Chromadorea</taxon>
        <taxon>Rhabditida</taxon>
        <taxon>Spirurina</taxon>
        <taxon>Spiruromorpha</taxon>
        <taxon>Filarioidea</taxon>
        <taxon>Onchocercidae</taxon>
        <taxon>Wuchereria</taxon>
    </lineage>
</organism>
<feature type="transmembrane region" description="Helical" evidence="1">
    <location>
        <begin position="6"/>
        <end position="24"/>
    </location>
</feature>
<dbReference type="AlphaFoldDB" id="A0A3P7GKW9"/>
<reference evidence="2 3" key="1">
    <citation type="submission" date="2018-11" db="EMBL/GenBank/DDBJ databases">
        <authorList>
            <consortium name="Pathogen Informatics"/>
        </authorList>
    </citation>
    <scope>NUCLEOTIDE SEQUENCE [LARGE SCALE GENOMIC DNA]</scope>
</reference>
<dbReference type="InParanoid" id="A0A3P7GKW9"/>
<gene>
    <name evidence="2" type="ORF">WBA_LOCUS12461</name>
</gene>
<name>A0A3P7GKW9_WUCBA</name>
<keyword evidence="3" id="KW-1185">Reference proteome</keyword>
<dbReference type="OrthoDB" id="5871458at2759"/>
<accession>A0A3P7GKW9</accession>
<evidence type="ECO:0000256" key="1">
    <source>
        <dbReference type="SAM" id="Phobius"/>
    </source>
</evidence>
<evidence type="ECO:0000313" key="2">
    <source>
        <dbReference type="EMBL" id="VDM22395.1"/>
    </source>
</evidence>
<keyword evidence="1" id="KW-1133">Transmembrane helix</keyword>